<evidence type="ECO:0000313" key="3">
    <source>
        <dbReference type="EMBL" id="CAD6237695.1"/>
    </source>
</evidence>
<feature type="region of interest" description="Disordered" evidence="1">
    <location>
        <begin position="1"/>
        <end position="21"/>
    </location>
</feature>
<dbReference type="InterPro" id="IPR012967">
    <property type="entry name" value="COMT_dimerisation"/>
</dbReference>
<dbReference type="InterPro" id="IPR036388">
    <property type="entry name" value="WH-like_DNA-bd_sf"/>
</dbReference>
<protein>
    <recommendedName>
        <fullName evidence="2">O-methyltransferase dimerisation domain-containing protein</fullName>
    </recommendedName>
</protein>
<evidence type="ECO:0000256" key="1">
    <source>
        <dbReference type="SAM" id="MobiDB-lite"/>
    </source>
</evidence>
<dbReference type="InterPro" id="IPR036390">
    <property type="entry name" value="WH_DNA-bd_sf"/>
</dbReference>
<keyword evidence="4" id="KW-1185">Reference proteome</keyword>
<proteinExistence type="predicted"/>
<name>A0A811P6J8_9POAL</name>
<evidence type="ECO:0000259" key="2">
    <source>
        <dbReference type="Pfam" id="PF08100"/>
    </source>
</evidence>
<accession>A0A811P6J8</accession>
<reference evidence="3" key="1">
    <citation type="submission" date="2020-10" db="EMBL/GenBank/DDBJ databases">
        <authorList>
            <person name="Han B."/>
            <person name="Lu T."/>
            <person name="Zhao Q."/>
            <person name="Huang X."/>
            <person name="Zhao Y."/>
        </authorList>
    </citation>
    <scope>NUCLEOTIDE SEQUENCE</scope>
</reference>
<dbReference type="Proteomes" id="UP000604825">
    <property type="component" value="Unassembled WGS sequence"/>
</dbReference>
<dbReference type="AlphaFoldDB" id="A0A811P6J8"/>
<comment type="caution">
    <text evidence="3">The sequence shown here is derived from an EMBL/GenBank/DDBJ whole genome shotgun (WGS) entry which is preliminary data.</text>
</comment>
<dbReference type="SUPFAM" id="SSF46785">
    <property type="entry name" value="Winged helix' DNA-binding domain"/>
    <property type="match status" value="1"/>
</dbReference>
<dbReference type="Pfam" id="PF08100">
    <property type="entry name" value="Dimerisation"/>
    <property type="match status" value="1"/>
</dbReference>
<gene>
    <name evidence="3" type="ORF">NCGR_LOCUS25141</name>
</gene>
<organism evidence="3 4">
    <name type="scientific">Miscanthus lutarioriparius</name>
    <dbReference type="NCBI Taxonomy" id="422564"/>
    <lineage>
        <taxon>Eukaryota</taxon>
        <taxon>Viridiplantae</taxon>
        <taxon>Streptophyta</taxon>
        <taxon>Embryophyta</taxon>
        <taxon>Tracheophyta</taxon>
        <taxon>Spermatophyta</taxon>
        <taxon>Magnoliopsida</taxon>
        <taxon>Liliopsida</taxon>
        <taxon>Poales</taxon>
        <taxon>Poaceae</taxon>
        <taxon>PACMAD clade</taxon>
        <taxon>Panicoideae</taxon>
        <taxon>Andropogonodae</taxon>
        <taxon>Andropogoneae</taxon>
        <taxon>Saccharinae</taxon>
        <taxon>Miscanthus</taxon>
    </lineage>
</organism>
<dbReference type="EMBL" id="CAJGYO010000006">
    <property type="protein sequence ID" value="CAD6237695.1"/>
    <property type="molecule type" value="Genomic_DNA"/>
</dbReference>
<dbReference type="Gene3D" id="1.10.10.10">
    <property type="entry name" value="Winged helix-like DNA-binding domain superfamily/Winged helix DNA-binding domain"/>
    <property type="match status" value="1"/>
</dbReference>
<dbReference type="GO" id="GO:0046983">
    <property type="term" value="F:protein dimerization activity"/>
    <property type="evidence" value="ECO:0007669"/>
    <property type="project" value="InterPro"/>
</dbReference>
<sequence>MVLSKEQQHTIAEQQHTTSSTEQQVVLDAELQLWNHTFGYVKSMALKATLDLGILDAIHQHGSSAICSHR</sequence>
<feature type="domain" description="O-methyltransferase dimerisation" evidence="2">
    <location>
        <begin position="34"/>
        <end position="64"/>
    </location>
</feature>
<evidence type="ECO:0000313" key="4">
    <source>
        <dbReference type="Proteomes" id="UP000604825"/>
    </source>
</evidence>
<dbReference type="OrthoDB" id="689987at2759"/>